<dbReference type="InterPro" id="IPR014710">
    <property type="entry name" value="RmlC-like_jellyroll"/>
</dbReference>
<dbReference type="OrthoDB" id="1682325at2"/>
<dbReference type="SUPFAM" id="SSF51182">
    <property type="entry name" value="RmlC-like cupins"/>
    <property type="match status" value="1"/>
</dbReference>
<keyword evidence="3" id="KW-1185">Reference proteome</keyword>
<evidence type="ECO:0000259" key="1">
    <source>
        <dbReference type="Pfam" id="PF07883"/>
    </source>
</evidence>
<evidence type="ECO:0000313" key="2">
    <source>
        <dbReference type="EMBL" id="SKA66108.1"/>
    </source>
</evidence>
<dbReference type="InterPro" id="IPR013096">
    <property type="entry name" value="Cupin_2"/>
</dbReference>
<accession>A0A1T4VMM0</accession>
<dbReference type="AlphaFoldDB" id="A0A1T4VMM0"/>
<organism evidence="2 3">
    <name type="scientific">Eubacterium uniforme</name>
    <dbReference type="NCBI Taxonomy" id="39495"/>
    <lineage>
        <taxon>Bacteria</taxon>
        <taxon>Bacillati</taxon>
        <taxon>Bacillota</taxon>
        <taxon>Clostridia</taxon>
        <taxon>Eubacteriales</taxon>
        <taxon>Eubacteriaceae</taxon>
        <taxon>Eubacterium</taxon>
    </lineage>
</organism>
<name>A0A1T4VMM0_9FIRM</name>
<feature type="domain" description="Cupin type-2" evidence="1">
    <location>
        <begin position="56"/>
        <end position="118"/>
    </location>
</feature>
<gene>
    <name evidence="2" type="ORF">SAMN02745111_01221</name>
</gene>
<dbReference type="Gene3D" id="2.60.120.10">
    <property type="entry name" value="Jelly Rolls"/>
    <property type="match status" value="1"/>
</dbReference>
<dbReference type="Proteomes" id="UP000190814">
    <property type="component" value="Unassembled WGS sequence"/>
</dbReference>
<evidence type="ECO:0000313" key="3">
    <source>
        <dbReference type="Proteomes" id="UP000190814"/>
    </source>
</evidence>
<dbReference type="EMBL" id="FUXZ01000007">
    <property type="protein sequence ID" value="SKA66108.1"/>
    <property type="molecule type" value="Genomic_DNA"/>
</dbReference>
<dbReference type="STRING" id="39495.SAMN02745111_01221"/>
<dbReference type="Pfam" id="PF07883">
    <property type="entry name" value="Cupin_2"/>
    <property type="match status" value="1"/>
</dbReference>
<reference evidence="2 3" key="1">
    <citation type="submission" date="2017-02" db="EMBL/GenBank/DDBJ databases">
        <authorList>
            <person name="Peterson S.W."/>
        </authorList>
    </citation>
    <scope>NUCLEOTIDE SEQUENCE [LARGE SCALE GENOMIC DNA]</scope>
    <source>
        <strain evidence="2 3">ATCC 35992</strain>
    </source>
</reference>
<sequence length="129" mass="14623">MNKETFEKFNHGELRLPNQVIEFQQIPWSKHPVFEGVELKHIITSKDTNGEYSYHLVRIAPNKSILDHIHETQLETHEVIAGKGTCINDGSELIYEPGIISIMPANVHHAVNAGEEGLYLFAKFFPALC</sequence>
<dbReference type="RefSeq" id="WP_078766090.1">
    <property type="nucleotide sequence ID" value="NZ_FUXZ01000007.1"/>
</dbReference>
<protein>
    <submittedName>
        <fullName evidence="2">Cupin domain-containing protein</fullName>
    </submittedName>
</protein>
<dbReference type="InterPro" id="IPR011051">
    <property type="entry name" value="RmlC_Cupin_sf"/>
</dbReference>
<proteinExistence type="predicted"/>